<evidence type="ECO:0000259" key="4">
    <source>
        <dbReference type="Pfam" id="PF22528"/>
    </source>
</evidence>
<gene>
    <name evidence="5" type="ORF">DQ384_01565</name>
</gene>
<dbReference type="Gene3D" id="2.70.160.11">
    <property type="entry name" value="Hnrnp arginine n-methyltransferase1"/>
    <property type="match status" value="1"/>
</dbReference>
<keyword evidence="3" id="KW-0949">S-adenosyl-L-methionine</keyword>
<keyword evidence="1" id="KW-0489">Methyltransferase</keyword>
<dbReference type="OrthoDB" id="5383291at2"/>
<evidence type="ECO:0000256" key="3">
    <source>
        <dbReference type="ARBA" id="ARBA00022691"/>
    </source>
</evidence>
<dbReference type="AlphaFoldDB" id="A0A367FU77"/>
<evidence type="ECO:0000256" key="2">
    <source>
        <dbReference type="ARBA" id="ARBA00022679"/>
    </source>
</evidence>
<keyword evidence="2" id="KW-0808">Transferase</keyword>
<dbReference type="InterPro" id="IPR029063">
    <property type="entry name" value="SAM-dependent_MTases_sf"/>
</dbReference>
<name>A0A367FU77_9ACTN</name>
<dbReference type="SUPFAM" id="SSF53335">
    <property type="entry name" value="S-adenosyl-L-methionine-dependent methyltransferases"/>
    <property type="match status" value="1"/>
</dbReference>
<protein>
    <recommendedName>
        <fullName evidence="4">Protein arginine N-methyltransferase domain-containing protein</fullName>
    </recommendedName>
</protein>
<accession>A0A367FU77</accession>
<evidence type="ECO:0000313" key="5">
    <source>
        <dbReference type="EMBL" id="RCG33155.1"/>
    </source>
</evidence>
<dbReference type="CDD" id="cd02440">
    <property type="entry name" value="AdoMet_MTases"/>
    <property type="match status" value="1"/>
</dbReference>
<evidence type="ECO:0000313" key="6">
    <source>
        <dbReference type="Proteomes" id="UP000253094"/>
    </source>
</evidence>
<dbReference type="GO" id="GO:0016274">
    <property type="term" value="F:protein-arginine N-methyltransferase activity"/>
    <property type="evidence" value="ECO:0007669"/>
    <property type="project" value="InterPro"/>
</dbReference>
<dbReference type="Proteomes" id="UP000253094">
    <property type="component" value="Unassembled WGS sequence"/>
</dbReference>
<reference evidence="5 6" key="1">
    <citation type="submission" date="2018-06" db="EMBL/GenBank/DDBJ databases">
        <title>Sphaerisporangium craniellae sp. nov., isolated from a marine sponge in the South China Sea.</title>
        <authorList>
            <person name="Li L."/>
        </authorList>
    </citation>
    <scope>NUCLEOTIDE SEQUENCE [LARGE SCALE GENOMIC DNA]</scope>
    <source>
        <strain evidence="5 6">CCTCC AA 208026</strain>
    </source>
</reference>
<dbReference type="Pfam" id="PF06325">
    <property type="entry name" value="PrmA"/>
    <property type="match status" value="1"/>
</dbReference>
<keyword evidence="6" id="KW-1185">Reference proteome</keyword>
<dbReference type="RefSeq" id="WP_114026819.1">
    <property type="nucleotide sequence ID" value="NZ_QOIL01000001.1"/>
</dbReference>
<dbReference type="PANTHER" id="PTHR11006:SF4">
    <property type="entry name" value="PROTEIN ARGININE N-METHYLTRANSFERASE 7"/>
    <property type="match status" value="1"/>
</dbReference>
<proteinExistence type="predicted"/>
<dbReference type="PROSITE" id="PS51678">
    <property type="entry name" value="SAM_MT_PRMT"/>
    <property type="match status" value="1"/>
</dbReference>
<organism evidence="5 6">
    <name type="scientific">Sphaerisporangium album</name>
    <dbReference type="NCBI Taxonomy" id="509200"/>
    <lineage>
        <taxon>Bacteria</taxon>
        <taxon>Bacillati</taxon>
        <taxon>Actinomycetota</taxon>
        <taxon>Actinomycetes</taxon>
        <taxon>Streptosporangiales</taxon>
        <taxon>Streptosporangiaceae</taxon>
        <taxon>Sphaerisporangium</taxon>
    </lineage>
</organism>
<dbReference type="Pfam" id="PF22528">
    <property type="entry name" value="PRMT_C"/>
    <property type="match status" value="1"/>
</dbReference>
<evidence type="ECO:0000256" key="1">
    <source>
        <dbReference type="ARBA" id="ARBA00022603"/>
    </source>
</evidence>
<dbReference type="Gene3D" id="3.40.50.150">
    <property type="entry name" value="Vaccinia Virus protein VP39"/>
    <property type="match status" value="1"/>
</dbReference>
<dbReference type="InterPro" id="IPR055135">
    <property type="entry name" value="PRMT_dom"/>
</dbReference>
<feature type="domain" description="Protein arginine N-methyltransferase" evidence="4">
    <location>
        <begin position="196"/>
        <end position="337"/>
    </location>
</feature>
<dbReference type="EMBL" id="QOIL01000001">
    <property type="protein sequence ID" value="RCG33155.1"/>
    <property type="molecule type" value="Genomic_DNA"/>
</dbReference>
<dbReference type="GO" id="GO:0032259">
    <property type="term" value="P:methylation"/>
    <property type="evidence" value="ECO:0007669"/>
    <property type="project" value="UniProtKB-KW"/>
</dbReference>
<dbReference type="PANTHER" id="PTHR11006">
    <property type="entry name" value="PROTEIN ARGININE N-METHYLTRANSFERASE"/>
    <property type="match status" value="1"/>
</dbReference>
<dbReference type="InterPro" id="IPR025799">
    <property type="entry name" value="Arg_MeTrfase"/>
</dbReference>
<dbReference type="GO" id="GO:0042054">
    <property type="term" value="F:histone methyltransferase activity"/>
    <property type="evidence" value="ECO:0007669"/>
    <property type="project" value="TreeGrafter"/>
</dbReference>
<sequence length="352" mass="37524">MPSTTQDDVSTSLLLASVQATLDSAQESMDAVRAMLSPGRGIVGSEEAALSAAIRTVPRWHFAMLNDLERNDAFEVAIERVLPPGAHVLDIGAGTGLLSMMVARAGAASVTTCEQNPMLAEITRQIVAQHGLSDVINVVSKRSTDLVVGVDLPRRADLIVSEIVDCGLIGEGVLPTVEHAREHLLAPGGLLLPESARLYGALLDSVAVDRLNRVDYAAGFDVSLLNGLSTRGHFPVRLPTWPHTLLSPEVELYSFDFAAGPMADGSAEVDIPVTETGEAHGLAVWFDLSLGGGVRLRNSPDNLASHWMQAFVPFAEPVALTKGDRAHLRLAWQDCRLSASKISISTTMKGQK</sequence>
<comment type="caution">
    <text evidence="5">The sequence shown here is derived from an EMBL/GenBank/DDBJ whole genome shotgun (WGS) entry which is preliminary data.</text>
</comment>